<sequence length="33" mass="3478">MSTALSTMAGKLASRLGMDAGTDLMNTLKKYSI</sequence>
<reference evidence="1 2" key="1">
    <citation type="submission" date="2018-06" db="EMBL/GenBank/DDBJ databases">
        <authorList>
            <consortium name="Pathogen Informatics"/>
            <person name="Doyle S."/>
        </authorList>
    </citation>
    <scope>NUCLEOTIDE SEQUENCE [LARGE SCALE GENOMIC DNA]</scope>
    <source>
        <strain evidence="1 2">NCTC10313</strain>
    </source>
</reference>
<name>A0A378ADA7_KLEPO</name>
<dbReference type="AlphaFoldDB" id="A0A378ADA7"/>
<evidence type="ECO:0000313" key="2">
    <source>
        <dbReference type="Proteomes" id="UP000254487"/>
    </source>
</evidence>
<dbReference type="Proteomes" id="UP000254487">
    <property type="component" value="Unassembled WGS sequence"/>
</dbReference>
<accession>A0A378ADA7</accession>
<gene>
    <name evidence="1" type="ORF">NCTC10313_05432</name>
</gene>
<dbReference type="EMBL" id="UGLW01000003">
    <property type="protein sequence ID" value="STV06499.1"/>
    <property type="molecule type" value="Genomic_DNA"/>
</dbReference>
<proteinExistence type="predicted"/>
<protein>
    <submittedName>
        <fullName evidence="1">Uncharacterized protein</fullName>
    </submittedName>
</protein>
<evidence type="ECO:0000313" key="1">
    <source>
        <dbReference type="EMBL" id="STV06499.1"/>
    </source>
</evidence>
<organism evidence="1 2">
    <name type="scientific">Klebsiella pneumoniae subsp. ozaenae</name>
    <dbReference type="NCBI Taxonomy" id="574"/>
    <lineage>
        <taxon>Bacteria</taxon>
        <taxon>Pseudomonadati</taxon>
        <taxon>Pseudomonadota</taxon>
        <taxon>Gammaproteobacteria</taxon>
        <taxon>Enterobacterales</taxon>
        <taxon>Enterobacteriaceae</taxon>
        <taxon>Klebsiella/Raoultella group</taxon>
        <taxon>Klebsiella</taxon>
        <taxon>Klebsiella pneumoniae complex</taxon>
    </lineage>
</organism>